<accession>A0ABV7KPW9</accession>
<keyword evidence="2" id="KW-1185">Reference proteome</keyword>
<protein>
    <submittedName>
        <fullName evidence="1">Uncharacterized protein</fullName>
    </submittedName>
</protein>
<evidence type="ECO:0000313" key="2">
    <source>
        <dbReference type="Proteomes" id="UP001595625"/>
    </source>
</evidence>
<gene>
    <name evidence="1" type="ORF">ACFOEJ_10810</name>
</gene>
<sequence length="66" mass="7290">MSDIIELTKITVFQKDTANKIREAYIGDFKEPLMFGVHGGVREFYGVETDPEYPSTLDHIVAAAGG</sequence>
<dbReference type="RefSeq" id="WP_084245795.1">
    <property type="nucleotide sequence ID" value="NZ_CANNGD010000002.1"/>
</dbReference>
<dbReference type="Proteomes" id="UP001595625">
    <property type="component" value="Unassembled WGS sequence"/>
</dbReference>
<name>A0ABV7KPW9_PLAOK</name>
<evidence type="ECO:0000313" key="1">
    <source>
        <dbReference type="EMBL" id="MFC3211565.1"/>
    </source>
</evidence>
<organism evidence="1 2">
    <name type="scientific">Planomicrobium okeanokoites</name>
    <name type="common">Planococcus okeanokoites</name>
    <name type="synonym">Flavobacterium okeanokoites</name>
    <dbReference type="NCBI Taxonomy" id="244"/>
    <lineage>
        <taxon>Bacteria</taxon>
        <taxon>Bacillati</taxon>
        <taxon>Bacillota</taxon>
        <taxon>Bacilli</taxon>
        <taxon>Bacillales</taxon>
        <taxon>Caryophanaceae</taxon>
        <taxon>Planomicrobium</taxon>
    </lineage>
</organism>
<comment type="caution">
    <text evidence="1">The sequence shown here is derived from an EMBL/GenBank/DDBJ whole genome shotgun (WGS) entry which is preliminary data.</text>
</comment>
<proteinExistence type="predicted"/>
<dbReference type="EMBL" id="JBHRUJ010000016">
    <property type="protein sequence ID" value="MFC3211565.1"/>
    <property type="molecule type" value="Genomic_DNA"/>
</dbReference>
<reference evidence="2" key="1">
    <citation type="journal article" date="2019" name="Int. J. Syst. Evol. Microbiol.">
        <title>The Global Catalogue of Microorganisms (GCM) 10K type strain sequencing project: providing services to taxonomists for standard genome sequencing and annotation.</title>
        <authorList>
            <consortium name="The Broad Institute Genomics Platform"/>
            <consortium name="The Broad Institute Genome Sequencing Center for Infectious Disease"/>
            <person name="Wu L."/>
            <person name="Ma J."/>
        </authorList>
    </citation>
    <scope>NUCLEOTIDE SEQUENCE [LARGE SCALE GENOMIC DNA]</scope>
    <source>
        <strain evidence="2">CCM 320</strain>
    </source>
</reference>